<dbReference type="OrthoDB" id="2958217at2759"/>
<comment type="caution">
    <text evidence="3">The sequence shown here is derived from an EMBL/GenBank/DDBJ whole genome shotgun (WGS) entry which is preliminary data.</text>
</comment>
<organism evidence="3 4">
    <name type="scientific">Fusarium albosuccineum</name>
    <dbReference type="NCBI Taxonomy" id="1237068"/>
    <lineage>
        <taxon>Eukaryota</taxon>
        <taxon>Fungi</taxon>
        <taxon>Dikarya</taxon>
        <taxon>Ascomycota</taxon>
        <taxon>Pezizomycotina</taxon>
        <taxon>Sordariomycetes</taxon>
        <taxon>Hypocreomycetidae</taxon>
        <taxon>Hypocreales</taxon>
        <taxon>Nectriaceae</taxon>
        <taxon>Fusarium</taxon>
        <taxon>Fusarium decemcellulare species complex</taxon>
    </lineage>
</organism>
<sequence length="868" mass="99425">MSLSLFKHKPSPPPAAPDSDSDSEAGEVCWWCGGGVLLPRRTNKTDRACDACEKVDMLQLFMHSRDKYSPEKTTKIELDWIDKLASHPNCTLCRVVVHCLRETYHQQLPDTFWKDGKIKGQRVKCFIEGILPSDHNFQGPTAFGCLLVVTHPPLETLLNPSEELPDITQVKWPRAVLLSEGCMERRQIYGGVKRRRLWPDVDLDLLKEWISACERGHRHKPPQKQLPAFVRVIDVQTGCLIRAPAECRYVTLSYVWGGPQKFALRAATKDELHRPGSLSSKRDDLPWTIRDFINVVSGLGERYAWVDSLCIIQDDQADVRENVQAMGLIYEGAVLTVVAASGTNANSGLAGLRLGTRRSVQGREIIDRMAIGVPLPPLDEVIQASTWNSRVWTYQESVLSQRTLYFIDSQVHYKCARGCTACEETWEDAYDGTKASDKDVDAKLHSYEPKMLARTTAQDVHEGGRTNFGWWWHHVEAMSSRKTTEAKDRFHALEGILYRLQSLFGDHEFAWGLPTSALDISLLWRPSGTCVRNAAIDNSGVQLPSWSWVGWTGKIRYRIWNICECSHSLISWIDMTKTGRVEERRFDSRTCRAPSQQWLDENGWKRFKSDDTPSFGFYYMKDEPDSIRYVHPTAFEKGEGPARAVDKATGELNFFAESAKFSIPRDHIQKIAQTDLELDTEFSGRHLCMFDDDGHVAGVVLADPETLLSLNQDKFECIAIVNTTLTRVEWDQCFIDKEERFRHLVECPIIKEDPSQPPSQPFVWPTTDKSVHWDFYESCWHEKEVVTCPYHDLSDTEERYWVSPFRSIHPTAGPFPFDPRYYSTLRPWPLNEVLLVQRQGDIVYRIGIGYVHCDAWEPLAEEKHIRLR</sequence>
<evidence type="ECO:0000313" key="4">
    <source>
        <dbReference type="Proteomes" id="UP000554235"/>
    </source>
</evidence>
<dbReference type="PANTHER" id="PTHR33112:SF12">
    <property type="entry name" value="HETEROKARYON INCOMPATIBILITY DOMAIN-CONTAINING PROTEIN"/>
    <property type="match status" value="1"/>
</dbReference>
<protein>
    <recommendedName>
        <fullName evidence="2">Heterokaryon incompatibility domain-containing protein</fullName>
    </recommendedName>
</protein>
<name>A0A8H4P4A9_9HYPO</name>
<dbReference type="AlphaFoldDB" id="A0A8H4P4A9"/>
<gene>
    <name evidence="3" type="ORF">FALBO_11212</name>
</gene>
<feature type="domain" description="Heterokaryon incompatibility" evidence="2">
    <location>
        <begin position="249"/>
        <end position="396"/>
    </location>
</feature>
<keyword evidence="4" id="KW-1185">Reference proteome</keyword>
<dbReference type="EMBL" id="JAADYS010001613">
    <property type="protein sequence ID" value="KAF4461984.1"/>
    <property type="molecule type" value="Genomic_DNA"/>
</dbReference>
<dbReference type="PANTHER" id="PTHR33112">
    <property type="entry name" value="DOMAIN PROTEIN, PUTATIVE-RELATED"/>
    <property type="match status" value="1"/>
</dbReference>
<reference evidence="3 4" key="1">
    <citation type="submission" date="2020-01" db="EMBL/GenBank/DDBJ databases">
        <title>Identification and distribution of gene clusters putatively required for synthesis of sphingolipid metabolism inhibitors in phylogenetically diverse species of the filamentous fungus Fusarium.</title>
        <authorList>
            <person name="Kim H.-S."/>
            <person name="Busman M."/>
            <person name="Brown D.W."/>
            <person name="Divon H."/>
            <person name="Uhlig S."/>
            <person name="Proctor R.H."/>
        </authorList>
    </citation>
    <scope>NUCLEOTIDE SEQUENCE [LARGE SCALE GENOMIC DNA]</scope>
    <source>
        <strain evidence="3 4">NRRL 20459</strain>
    </source>
</reference>
<feature type="region of interest" description="Disordered" evidence="1">
    <location>
        <begin position="1"/>
        <end position="23"/>
    </location>
</feature>
<dbReference type="Pfam" id="PF06985">
    <property type="entry name" value="HET"/>
    <property type="match status" value="1"/>
</dbReference>
<accession>A0A8H4P4A9</accession>
<evidence type="ECO:0000313" key="3">
    <source>
        <dbReference type="EMBL" id="KAF4461984.1"/>
    </source>
</evidence>
<dbReference type="Proteomes" id="UP000554235">
    <property type="component" value="Unassembled WGS sequence"/>
</dbReference>
<feature type="compositionally biased region" description="Basic residues" evidence="1">
    <location>
        <begin position="1"/>
        <end position="10"/>
    </location>
</feature>
<dbReference type="InterPro" id="IPR010730">
    <property type="entry name" value="HET"/>
</dbReference>
<proteinExistence type="predicted"/>
<evidence type="ECO:0000259" key="2">
    <source>
        <dbReference type="Pfam" id="PF06985"/>
    </source>
</evidence>
<evidence type="ECO:0000256" key="1">
    <source>
        <dbReference type="SAM" id="MobiDB-lite"/>
    </source>
</evidence>